<name>A0AAV7JWN0_9METZ</name>
<evidence type="ECO:0000313" key="1">
    <source>
        <dbReference type="EMBL" id="KAI6652850.1"/>
    </source>
</evidence>
<dbReference type="AlphaFoldDB" id="A0AAV7JWN0"/>
<evidence type="ECO:0000313" key="2">
    <source>
        <dbReference type="Proteomes" id="UP001165289"/>
    </source>
</evidence>
<keyword evidence="2" id="KW-1185">Reference proteome</keyword>
<sequence>MRSFTHTDCRILTKVTVRTYYFVRGKYVHEPKPIEPHPLGPPKNWRTCFVVDAIPRKTAPISPALTFTWLTKTRELLDEDGNVGWKISQEKEKRDRELTIELMDRVQQVIDSHAHLVKLHSQRSDAHFMGLLTNLLVYMASCKEYSHLHDCSAARDLEYELYWKRNGVKFVSKSSIDYVLRTKHPLPLIQDPSPETDESILQENYRPTDMVFFDKGFSVLGNYGGFRVDIDQTRPHVHTMFCYRTTASTESALKMYGLTILFSQALAQARQSGLRGDAPLLPRPVVSQGVFLNFSHAIFLRFQLNTLDYSSDSAYYNWLQSSPLIPRFNRESSTSTKEINFEYIQHLISSLSSPTDNTVLDVHELNQSISLPKPELFIPRYPRLKKYKNNVYTYRKNHGLRLQGKLTGRLDLKCLPEDRPK</sequence>
<dbReference type="EMBL" id="JAKMXF010000297">
    <property type="protein sequence ID" value="KAI6652850.1"/>
    <property type="molecule type" value="Genomic_DNA"/>
</dbReference>
<dbReference type="PANTHER" id="PTHR15889">
    <property type="entry name" value="MITOCHONDRIAL RIBOSOMAL PROTEIN L37"/>
    <property type="match status" value="1"/>
</dbReference>
<organism evidence="1 2">
    <name type="scientific">Oopsacas minuta</name>
    <dbReference type="NCBI Taxonomy" id="111878"/>
    <lineage>
        <taxon>Eukaryota</taxon>
        <taxon>Metazoa</taxon>
        <taxon>Porifera</taxon>
        <taxon>Hexactinellida</taxon>
        <taxon>Hexasterophora</taxon>
        <taxon>Lyssacinosida</taxon>
        <taxon>Leucopsacidae</taxon>
        <taxon>Oopsacas</taxon>
    </lineage>
</organism>
<accession>A0AAV7JWN0</accession>
<dbReference type="PANTHER" id="PTHR15889:SF2">
    <property type="entry name" value="LARGE RIBOSOMAL SUBUNIT PROTEIN ML37"/>
    <property type="match status" value="1"/>
</dbReference>
<reference evidence="1 2" key="1">
    <citation type="journal article" date="2023" name="BMC Biol.">
        <title>The compact genome of the sponge Oopsacas minuta (Hexactinellida) is lacking key metazoan core genes.</title>
        <authorList>
            <person name="Santini S."/>
            <person name="Schenkelaars Q."/>
            <person name="Jourda C."/>
            <person name="Duchesne M."/>
            <person name="Belahbib H."/>
            <person name="Rocher C."/>
            <person name="Selva M."/>
            <person name="Riesgo A."/>
            <person name="Vervoort M."/>
            <person name="Leys S.P."/>
            <person name="Kodjabachian L."/>
            <person name="Le Bivic A."/>
            <person name="Borchiellini C."/>
            <person name="Claverie J.M."/>
            <person name="Renard E."/>
        </authorList>
    </citation>
    <scope>NUCLEOTIDE SEQUENCE [LARGE SCALE GENOMIC DNA]</scope>
    <source>
        <strain evidence="1">SPO-2</strain>
    </source>
</reference>
<gene>
    <name evidence="1" type="ORF">LOD99_4236</name>
</gene>
<comment type="caution">
    <text evidence="1">The sequence shown here is derived from an EMBL/GenBank/DDBJ whole genome shotgun (WGS) entry which is preliminary data.</text>
</comment>
<protein>
    <submittedName>
        <fullName evidence="1">Uncharacterized protein</fullName>
    </submittedName>
</protein>
<proteinExistence type="predicted"/>
<dbReference type="Proteomes" id="UP001165289">
    <property type="component" value="Unassembled WGS sequence"/>
</dbReference>
<dbReference type="GO" id="GO:0005739">
    <property type="term" value="C:mitochondrion"/>
    <property type="evidence" value="ECO:0007669"/>
    <property type="project" value="TreeGrafter"/>
</dbReference>
<dbReference type="InterPro" id="IPR052482">
    <property type="entry name" value="mtLSU_mL37"/>
</dbReference>